<dbReference type="SUPFAM" id="SSF55144">
    <property type="entry name" value="LigT-like"/>
    <property type="match status" value="1"/>
</dbReference>
<dbReference type="Gene3D" id="3.90.1140.10">
    <property type="entry name" value="Cyclic phosphodiesterase"/>
    <property type="match status" value="1"/>
</dbReference>
<keyword evidence="1" id="KW-0436">Ligase</keyword>
<dbReference type="Pfam" id="PF13563">
    <property type="entry name" value="2_5_RNA_ligase2"/>
    <property type="match status" value="1"/>
</dbReference>
<dbReference type="AlphaFoldDB" id="A0A5N5UBW8"/>
<dbReference type="InterPro" id="IPR009097">
    <property type="entry name" value="Cyclic_Pdiesterase"/>
</dbReference>
<dbReference type="Proteomes" id="UP000326865">
    <property type="component" value="Unassembled WGS sequence"/>
</dbReference>
<sequence length="159" mass="17651">MHSVNVPVPGDIIRLARGLASECLTATPRRGHSLVVKRLPDERLRGMVRQVRSVLDGVDPFEIRIEAVDLFRQPPTGTAPVAYLAVDSAGLEQLHQRLCQVFDPVEGFEGEEYDPHVTIARGGDAASLLGREIEPREWTVDRLAVWHPGREMEVESIAL</sequence>
<name>A0A5N5UBW8_9EURY</name>
<dbReference type="RefSeq" id="WP_152133668.1">
    <property type="nucleotide sequence ID" value="NZ_QKKZ01000001.1"/>
</dbReference>
<dbReference type="EMBL" id="QKKZ01000001">
    <property type="protein sequence ID" value="KAB7516083.1"/>
    <property type="molecule type" value="Genomic_DNA"/>
</dbReference>
<evidence type="ECO:0000313" key="2">
    <source>
        <dbReference type="Proteomes" id="UP000326865"/>
    </source>
</evidence>
<reference evidence="1 2" key="1">
    <citation type="submission" date="2019-10" db="EMBL/GenBank/DDBJ databases">
        <title>Unraveling microbial dark matter from salterns through culturing: the case of the genus Halosegnis.</title>
        <authorList>
            <person name="Duran-Viseras A."/>
            <person name="Andrei A.-S."/>
            <person name="Vera-Gargallo B."/>
            <person name="Ghai R."/>
            <person name="Sanchez-Porro C."/>
            <person name="Ventosa A."/>
        </authorList>
    </citation>
    <scope>NUCLEOTIDE SEQUENCE [LARGE SCALE GENOMIC DNA]</scope>
    <source>
        <strain evidence="1 2">F18-79</strain>
    </source>
</reference>
<protein>
    <submittedName>
        <fullName evidence="1">2'-5' RNA ligase family protein</fullName>
    </submittedName>
</protein>
<accession>A0A5N5UBW8</accession>
<keyword evidence="2" id="KW-1185">Reference proteome</keyword>
<comment type="caution">
    <text evidence="1">The sequence shown here is derived from an EMBL/GenBank/DDBJ whole genome shotgun (WGS) entry which is preliminary data.</text>
</comment>
<dbReference type="GO" id="GO:0016874">
    <property type="term" value="F:ligase activity"/>
    <property type="evidence" value="ECO:0007669"/>
    <property type="project" value="UniProtKB-KW"/>
</dbReference>
<gene>
    <name evidence="1" type="ORF">DM867_02775</name>
</gene>
<evidence type="ECO:0000313" key="1">
    <source>
        <dbReference type="EMBL" id="KAB7516083.1"/>
    </source>
</evidence>
<organism evidence="1 2">
    <name type="scientific">Halosegnis rubeus</name>
    <dbReference type="NCBI Taxonomy" id="2212850"/>
    <lineage>
        <taxon>Archaea</taxon>
        <taxon>Methanobacteriati</taxon>
        <taxon>Methanobacteriota</taxon>
        <taxon>Stenosarchaea group</taxon>
        <taxon>Halobacteria</taxon>
        <taxon>Halobacteriales</taxon>
        <taxon>Natronomonadaceae</taxon>
        <taxon>Halosegnis</taxon>
    </lineage>
</organism>
<proteinExistence type="predicted"/>